<evidence type="ECO:0000313" key="3">
    <source>
        <dbReference type="EMBL" id="ADV42914.1"/>
    </source>
</evidence>
<accession>E6SQ09</accession>
<dbReference type="InterPro" id="IPR035386">
    <property type="entry name" value="Arm-DNA-bind_5"/>
</dbReference>
<feature type="compositionally biased region" description="Basic and acidic residues" evidence="1">
    <location>
        <begin position="57"/>
        <end position="78"/>
    </location>
</feature>
<reference key="1">
    <citation type="submission" date="2010-11" db="EMBL/GenBank/DDBJ databases">
        <title>The complete genome of Bacteroides helcogenes P 36-108.</title>
        <authorList>
            <consortium name="US DOE Joint Genome Institute (JGI-PGF)"/>
            <person name="Lucas S."/>
            <person name="Copeland A."/>
            <person name="Lapidus A."/>
            <person name="Bruce D."/>
            <person name="Goodwin L."/>
            <person name="Pitluck S."/>
            <person name="Kyrpides N."/>
            <person name="Mavromatis K."/>
            <person name="Ivanova N."/>
            <person name="Zeytun A."/>
            <person name="Brettin T."/>
            <person name="Detter J.C."/>
            <person name="Tapia R."/>
            <person name="Han C."/>
            <person name="Land M."/>
            <person name="Hauser L."/>
            <person name="Markowitz V."/>
            <person name="Cheng J.-F."/>
            <person name="Hugenholtz P."/>
            <person name="Woyke T."/>
            <person name="Wu D."/>
            <person name="Gronow S."/>
            <person name="Wellnitz S."/>
            <person name="Brambilla E."/>
            <person name="Klenk H.-P."/>
            <person name="Eisen J.A."/>
        </authorList>
    </citation>
    <scope>NUCLEOTIDE SEQUENCE</scope>
    <source>
        <strain>P 36-108</strain>
    </source>
</reference>
<keyword evidence="4" id="KW-1185">Reference proteome</keyword>
<dbReference type="eggNOG" id="COG0582">
    <property type="taxonomic scope" value="Bacteria"/>
</dbReference>
<evidence type="ECO:0000259" key="2">
    <source>
        <dbReference type="Pfam" id="PF17293"/>
    </source>
</evidence>
<name>E6SQ09_BACT6</name>
<dbReference type="HOGENOM" id="CLU_1727721_0_0_10"/>
<dbReference type="EMBL" id="CP002352">
    <property type="protein sequence ID" value="ADV42914.1"/>
    <property type="molecule type" value="Genomic_DNA"/>
</dbReference>
<dbReference type="Proteomes" id="UP000008630">
    <property type="component" value="Chromosome"/>
</dbReference>
<reference evidence="3 4" key="2">
    <citation type="journal article" date="2011" name="Stand. Genomic Sci.">
        <title>Complete genome sequence of Bacteroides helcogenes type strain (P 36-108).</title>
        <authorList>
            <person name="Pati A."/>
            <person name="Gronow S."/>
            <person name="Zeytun A."/>
            <person name="Lapidus A."/>
            <person name="Nolan M."/>
            <person name="Hammon N."/>
            <person name="Deshpande S."/>
            <person name="Cheng J.F."/>
            <person name="Tapia R."/>
            <person name="Han C."/>
            <person name="Goodwin L."/>
            <person name="Pitluck S."/>
            <person name="Liolios K."/>
            <person name="Pagani I."/>
            <person name="Ivanova N."/>
            <person name="Mavromatis K."/>
            <person name="Chen A."/>
            <person name="Palaniappan K."/>
            <person name="Land M."/>
            <person name="Hauser L."/>
            <person name="Chang Y.J."/>
            <person name="Jeffries C.D."/>
            <person name="Detter J.C."/>
            <person name="Brambilla E."/>
            <person name="Rohde M."/>
            <person name="Goker M."/>
            <person name="Woyke T."/>
            <person name="Bristow J."/>
            <person name="Eisen J.A."/>
            <person name="Markowitz V."/>
            <person name="Hugenholtz P."/>
            <person name="Kyrpides N.C."/>
            <person name="Klenk H.P."/>
            <person name="Lucas S."/>
        </authorList>
    </citation>
    <scope>NUCLEOTIDE SEQUENCE [LARGE SCALE GENOMIC DNA]</scope>
    <source>
        <strain evidence="4">ATCC 35417 / DSM 20613 / JCM 6297 / CCUG 15421 / P 36-108</strain>
    </source>
</reference>
<dbReference type="Gene3D" id="3.30.930.30">
    <property type="match status" value="1"/>
</dbReference>
<evidence type="ECO:0000256" key="1">
    <source>
        <dbReference type="SAM" id="MobiDB-lite"/>
    </source>
</evidence>
<dbReference type="KEGG" id="bhl:Bache_0897"/>
<dbReference type="CDD" id="cd17242">
    <property type="entry name" value="MobM_relaxase"/>
    <property type="match status" value="1"/>
</dbReference>
<dbReference type="Pfam" id="PF17293">
    <property type="entry name" value="Arm-DNA-bind_5"/>
    <property type="match status" value="1"/>
</dbReference>
<dbReference type="STRING" id="693979.Bache_0897"/>
<organism evidence="3 4">
    <name type="scientific">Bacteroides helcogenes (strain ATCC 35417 / DSM 20613 / JCM 6297 / CCUG 15421 / P 36-108)</name>
    <dbReference type="NCBI Taxonomy" id="693979"/>
    <lineage>
        <taxon>Bacteria</taxon>
        <taxon>Pseudomonadati</taxon>
        <taxon>Bacteroidota</taxon>
        <taxon>Bacteroidia</taxon>
        <taxon>Bacteroidales</taxon>
        <taxon>Bacteroidaceae</taxon>
        <taxon>Bacteroides</taxon>
    </lineage>
</organism>
<dbReference type="AlphaFoldDB" id="E6SQ09"/>
<proteinExistence type="predicted"/>
<sequence length="151" mass="16711">MSRSTFKVLFYVNGSKEKDGIVPIMGRVTINGAVSQFSCKQSIPKTLWDAKGNKAKGSSDTRMSNHIDRKSIPDNADPRRTCLNRELVELPEGVADRDGAITHRIQTAGIRRKITADQVRAIRVVLSGTHEDMMQVVGNGQLDGWCDDSLR</sequence>
<protein>
    <recommendedName>
        <fullName evidence="2">Arm DNA-binding domain-containing protein</fullName>
    </recommendedName>
</protein>
<dbReference type="eggNOG" id="COG1193">
    <property type="taxonomic scope" value="Bacteria"/>
</dbReference>
<evidence type="ECO:0000313" key="4">
    <source>
        <dbReference type="Proteomes" id="UP000008630"/>
    </source>
</evidence>
<gene>
    <name evidence="3" type="ordered locus">Bache_0897</name>
</gene>
<feature type="domain" description="Arm DNA-binding" evidence="2">
    <location>
        <begin position="16"/>
        <end position="70"/>
    </location>
</feature>
<feature type="region of interest" description="Disordered" evidence="1">
    <location>
        <begin position="50"/>
        <end position="78"/>
    </location>
</feature>